<keyword evidence="2" id="KW-0812">Transmembrane</keyword>
<sequence length="334" mass="34500">MTFKGRGLYTYSSKEPRTRRFGWLFIGACVALVALVASALLAVRLMPTSTENRADTFSDAQRLVVDNATSGAVEITGTDGDEITVERTLEENPLNPAEEETSLDDSEHVESATVRTSAWCSGPLFFSGFGGCSVDYRIGIPEGTETSVRTGPGKVDINSVEGAAPISVSGQAGDVDVRDVRADVSVDLTSGSARLDNVEGDMNLETTSGAIRASGSGESVRAVASSGGITLDGVDATSLETDTTSGSVDISGTFDTADLDTTSGSLELRTTGEFRIIEARSTSGAIDLGVPQGGYDIGGDSTSGDRDIGVERDGDGPRIEATTTSGSLRVTPAG</sequence>
<gene>
    <name evidence="4" type="ORF">EFW17_22045</name>
</gene>
<evidence type="ECO:0000313" key="5">
    <source>
        <dbReference type="Proteomes" id="UP000269198"/>
    </source>
</evidence>
<name>A0A3N0E1A8_9ACTN</name>
<evidence type="ECO:0000256" key="2">
    <source>
        <dbReference type="SAM" id="Phobius"/>
    </source>
</evidence>
<keyword evidence="2" id="KW-1133">Transmembrane helix</keyword>
<evidence type="ECO:0000313" key="4">
    <source>
        <dbReference type="EMBL" id="RNL81600.1"/>
    </source>
</evidence>
<dbReference type="EMBL" id="RJMB01000032">
    <property type="protein sequence ID" value="RNL81600.1"/>
    <property type="molecule type" value="Genomic_DNA"/>
</dbReference>
<organism evidence="4 5">
    <name type="scientific">Halostreptopolyspora alba</name>
    <dbReference type="NCBI Taxonomy" id="2487137"/>
    <lineage>
        <taxon>Bacteria</taxon>
        <taxon>Bacillati</taxon>
        <taxon>Actinomycetota</taxon>
        <taxon>Actinomycetes</taxon>
        <taxon>Streptosporangiales</taxon>
        <taxon>Nocardiopsidaceae</taxon>
        <taxon>Halostreptopolyspora</taxon>
    </lineage>
</organism>
<feature type="domain" description="DUF4097" evidence="3">
    <location>
        <begin position="201"/>
        <end position="312"/>
    </location>
</feature>
<feature type="region of interest" description="Disordered" evidence="1">
    <location>
        <begin position="290"/>
        <end position="334"/>
    </location>
</feature>
<keyword evidence="2" id="KW-0472">Membrane</keyword>
<reference evidence="4 5" key="1">
    <citation type="submission" date="2018-11" db="EMBL/GenBank/DDBJ databases">
        <title>The genome draft of YIM 96095.</title>
        <authorList>
            <person name="Tang S.-K."/>
            <person name="Chunyu W.-X."/>
            <person name="Feng Y.-Z."/>
        </authorList>
    </citation>
    <scope>NUCLEOTIDE SEQUENCE [LARGE SCALE GENOMIC DNA]</scope>
    <source>
        <strain evidence="4 5">YIM 96095</strain>
    </source>
</reference>
<evidence type="ECO:0000259" key="3">
    <source>
        <dbReference type="Pfam" id="PF13349"/>
    </source>
</evidence>
<evidence type="ECO:0000256" key="1">
    <source>
        <dbReference type="SAM" id="MobiDB-lite"/>
    </source>
</evidence>
<dbReference type="InterPro" id="IPR025164">
    <property type="entry name" value="Toastrack_DUF4097"/>
</dbReference>
<dbReference type="Pfam" id="PF13349">
    <property type="entry name" value="DUF4097"/>
    <property type="match status" value="1"/>
</dbReference>
<keyword evidence="5" id="KW-1185">Reference proteome</keyword>
<dbReference type="AlphaFoldDB" id="A0A3N0E1A8"/>
<protein>
    <recommendedName>
        <fullName evidence="3">DUF4097 domain-containing protein</fullName>
    </recommendedName>
</protein>
<comment type="caution">
    <text evidence="4">The sequence shown here is derived from an EMBL/GenBank/DDBJ whole genome shotgun (WGS) entry which is preliminary data.</text>
</comment>
<feature type="transmembrane region" description="Helical" evidence="2">
    <location>
        <begin position="21"/>
        <end position="43"/>
    </location>
</feature>
<accession>A0A3N0E1A8</accession>
<dbReference type="OrthoDB" id="4331847at2"/>
<dbReference type="RefSeq" id="WP_123203351.1">
    <property type="nucleotide sequence ID" value="NZ_RJMB01000032.1"/>
</dbReference>
<feature type="compositionally biased region" description="Basic and acidic residues" evidence="1">
    <location>
        <begin position="303"/>
        <end position="318"/>
    </location>
</feature>
<proteinExistence type="predicted"/>
<dbReference type="Proteomes" id="UP000269198">
    <property type="component" value="Unassembled WGS sequence"/>
</dbReference>